<keyword evidence="1" id="KW-0732">Signal</keyword>
<accession>A0AA86T4H0</accession>
<dbReference type="Gramene" id="rna-AYBTSS11_LOCUS19420">
    <property type="protein sequence ID" value="CAJ1962767.1"/>
    <property type="gene ID" value="gene-AYBTSS11_LOCUS19420"/>
</dbReference>
<keyword evidence="3" id="KW-1185">Reference proteome</keyword>
<evidence type="ECO:0000256" key="1">
    <source>
        <dbReference type="SAM" id="SignalP"/>
    </source>
</evidence>
<dbReference type="EMBL" id="OY731403">
    <property type="protein sequence ID" value="CAJ1962767.1"/>
    <property type="molecule type" value="Genomic_DNA"/>
</dbReference>
<sequence length="80" mass="8723">MVRRTALIIAVSWLLLVAFTVVSANVDNTKGHPPTSKHMVYYPQGAAGSYGSQSSNVGKYVVEMDVALKLKHHKVEAKLL</sequence>
<reference evidence="2" key="1">
    <citation type="submission" date="2023-10" db="EMBL/GenBank/DDBJ databases">
        <authorList>
            <person name="Domelevo Entfellner J.-B."/>
        </authorList>
    </citation>
    <scope>NUCLEOTIDE SEQUENCE</scope>
</reference>
<gene>
    <name evidence="2" type="ORF">AYBTSS11_LOCUS19420</name>
</gene>
<organism evidence="2 3">
    <name type="scientific">Sphenostylis stenocarpa</name>
    <dbReference type="NCBI Taxonomy" id="92480"/>
    <lineage>
        <taxon>Eukaryota</taxon>
        <taxon>Viridiplantae</taxon>
        <taxon>Streptophyta</taxon>
        <taxon>Embryophyta</taxon>
        <taxon>Tracheophyta</taxon>
        <taxon>Spermatophyta</taxon>
        <taxon>Magnoliopsida</taxon>
        <taxon>eudicotyledons</taxon>
        <taxon>Gunneridae</taxon>
        <taxon>Pentapetalae</taxon>
        <taxon>rosids</taxon>
        <taxon>fabids</taxon>
        <taxon>Fabales</taxon>
        <taxon>Fabaceae</taxon>
        <taxon>Papilionoideae</taxon>
        <taxon>50 kb inversion clade</taxon>
        <taxon>NPAAA clade</taxon>
        <taxon>indigoferoid/millettioid clade</taxon>
        <taxon>Phaseoleae</taxon>
        <taxon>Sphenostylis</taxon>
    </lineage>
</organism>
<dbReference type="Proteomes" id="UP001189624">
    <property type="component" value="Chromosome 6"/>
</dbReference>
<evidence type="ECO:0000313" key="2">
    <source>
        <dbReference type="EMBL" id="CAJ1962767.1"/>
    </source>
</evidence>
<protein>
    <submittedName>
        <fullName evidence="2">Uncharacterized protein</fullName>
    </submittedName>
</protein>
<name>A0AA86T4H0_9FABA</name>
<proteinExistence type="predicted"/>
<feature type="chain" id="PRO_5041726383" evidence="1">
    <location>
        <begin position="25"/>
        <end position="80"/>
    </location>
</feature>
<evidence type="ECO:0000313" key="3">
    <source>
        <dbReference type="Proteomes" id="UP001189624"/>
    </source>
</evidence>
<dbReference type="AlphaFoldDB" id="A0AA86T4H0"/>
<feature type="signal peptide" evidence="1">
    <location>
        <begin position="1"/>
        <end position="24"/>
    </location>
</feature>